<gene>
    <name evidence="1" type="ORF">NTEN_LOCUS4646</name>
</gene>
<sequence>MEVPFRLTVRAICGSISHQRLAFVLIENYRLIEADGYAEILLSDNEDFVLDKNMTPERAEQLTATWNNKNFIFLETRKIKLSSRYQTVFDKNQTGIGD</sequence>
<keyword evidence="2" id="KW-1185">Reference proteome</keyword>
<protein>
    <submittedName>
        <fullName evidence="1">Uncharacterized protein</fullName>
    </submittedName>
</protein>
<dbReference type="Proteomes" id="UP000479000">
    <property type="component" value="Unassembled WGS sequence"/>
</dbReference>
<dbReference type="AlphaFoldDB" id="A0A6H5G935"/>
<proteinExistence type="predicted"/>
<reference evidence="1 2" key="1">
    <citation type="submission" date="2020-02" db="EMBL/GenBank/DDBJ databases">
        <authorList>
            <person name="Ferguson B K."/>
        </authorList>
    </citation>
    <scope>NUCLEOTIDE SEQUENCE [LARGE SCALE GENOMIC DNA]</scope>
</reference>
<dbReference type="EMBL" id="CADCXU010006977">
    <property type="protein sequence ID" value="CAA9998363.1"/>
    <property type="molecule type" value="Genomic_DNA"/>
</dbReference>
<name>A0A6H5G935_9HEMI</name>
<accession>A0A6H5G935</accession>
<organism evidence="1 2">
    <name type="scientific">Nesidiocoris tenuis</name>
    <dbReference type="NCBI Taxonomy" id="355587"/>
    <lineage>
        <taxon>Eukaryota</taxon>
        <taxon>Metazoa</taxon>
        <taxon>Ecdysozoa</taxon>
        <taxon>Arthropoda</taxon>
        <taxon>Hexapoda</taxon>
        <taxon>Insecta</taxon>
        <taxon>Pterygota</taxon>
        <taxon>Neoptera</taxon>
        <taxon>Paraneoptera</taxon>
        <taxon>Hemiptera</taxon>
        <taxon>Heteroptera</taxon>
        <taxon>Panheteroptera</taxon>
        <taxon>Cimicomorpha</taxon>
        <taxon>Miridae</taxon>
        <taxon>Dicyphina</taxon>
        <taxon>Nesidiocoris</taxon>
    </lineage>
</organism>
<evidence type="ECO:0000313" key="2">
    <source>
        <dbReference type="Proteomes" id="UP000479000"/>
    </source>
</evidence>
<evidence type="ECO:0000313" key="1">
    <source>
        <dbReference type="EMBL" id="CAA9998363.1"/>
    </source>
</evidence>